<dbReference type="GO" id="GO:0004143">
    <property type="term" value="F:ATP-dependent diacylglycerol kinase activity"/>
    <property type="evidence" value="ECO:0007669"/>
    <property type="project" value="InterPro"/>
</dbReference>
<sequence length="217" mass="21797">MSASSLSYAGEVGRKALHLLALSIPFGAWAVGMPTALYLLAPAALVAGAADVTRAYSESVNAVIRGIFGALMRAEELPAPRTGVQFNGATCVLVGAAVMVALFPLRIAVPVLVMAMLADAAAALVGRRWGRHTWGALSATVEGTTAFIVTGLGVMAFFSSVALGPAAGGVLVGAGIEALPLPVNDNIRVPVAAAATVVVGEALVLGRSVSLLPVLSL</sequence>
<dbReference type="AlphaFoldDB" id="A0A9X2Q385"/>
<accession>A0A9X2Q385</accession>
<gene>
    <name evidence="3" type="ORF">GGP61_000849</name>
    <name evidence="2" type="ORF">GGP71_000929</name>
</gene>
<keyword evidence="1" id="KW-0812">Transmembrane</keyword>
<keyword evidence="3" id="KW-0808">Transferase</keyword>
<evidence type="ECO:0000256" key="1">
    <source>
        <dbReference type="SAM" id="Phobius"/>
    </source>
</evidence>
<keyword evidence="1" id="KW-0472">Membrane</keyword>
<evidence type="ECO:0000313" key="4">
    <source>
        <dbReference type="Proteomes" id="UP001155057"/>
    </source>
</evidence>
<dbReference type="EMBL" id="JANUAE010000002">
    <property type="protein sequence ID" value="MCS3709254.1"/>
    <property type="molecule type" value="Genomic_DNA"/>
</dbReference>
<keyword evidence="1" id="KW-1133">Transmembrane helix</keyword>
<protein>
    <submittedName>
        <fullName evidence="3">Dolichol kinase</fullName>
    </submittedName>
</protein>
<evidence type="ECO:0000313" key="3">
    <source>
        <dbReference type="EMBL" id="MCS3709254.1"/>
    </source>
</evidence>
<dbReference type="InterPro" id="IPR037997">
    <property type="entry name" value="Dgk1-like"/>
</dbReference>
<proteinExistence type="predicted"/>
<dbReference type="EMBL" id="JANUAU010000002">
    <property type="protein sequence ID" value="MCS3677022.1"/>
    <property type="molecule type" value="Genomic_DNA"/>
</dbReference>
<evidence type="ECO:0000313" key="2">
    <source>
        <dbReference type="EMBL" id="MCS3677022.1"/>
    </source>
</evidence>
<comment type="caution">
    <text evidence="3">The sequence shown here is derived from an EMBL/GenBank/DDBJ whole genome shotgun (WGS) entry which is preliminary data.</text>
</comment>
<name>A0A9X2Q385_9BACT</name>
<dbReference type="PANTHER" id="PTHR31303:SF1">
    <property type="entry name" value="CTP-DEPENDENT DIACYLGLYCEROL KINASE 1"/>
    <property type="match status" value="1"/>
</dbReference>
<feature type="transmembrane region" description="Helical" evidence="1">
    <location>
        <begin position="20"/>
        <end position="41"/>
    </location>
</feature>
<reference evidence="3" key="1">
    <citation type="submission" date="2022-08" db="EMBL/GenBank/DDBJ databases">
        <title>Genomic Encyclopedia of Type Strains, Phase V (KMG-V): Genome sequencing to study the core and pangenomes of soil and plant-associated prokaryotes.</title>
        <authorList>
            <person name="Whitman W."/>
        </authorList>
    </citation>
    <scope>NUCLEOTIDE SEQUENCE</scope>
    <source>
        <strain evidence="2">0</strain>
        <strain evidence="3">SP3049</strain>
    </source>
</reference>
<organism evidence="3 4">
    <name type="scientific">Salinibacter ruber</name>
    <dbReference type="NCBI Taxonomy" id="146919"/>
    <lineage>
        <taxon>Bacteria</taxon>
        <taxon>Pseudomonadati</taxon>
        <taxon>Rhodothermota</taxon>
        <taxon>Rhodothermia</taxon>
        <taxon>Rhodothermales</taxon>
        <taxon>Salinibacteraceae</taxon>
        <taxon>Salinibacter</taxon>
    </lineage>
</organism>
<feature type="transmembrane region" description="Helical" evidence="1">
    <location>
        <begin position="146"/>
        <end position="167"/>
    </location>
</feature>
<keyword evidence="3" id="KW-0418">Kinase</keyword>
<dbReference type="PANTHER" id="PTHR31303">
    <property type="entry name" value="CTP-DEPENDENT DIACYLGLYCEROL KINASE 1"/>
    <property type="match status" value="1"/>
</dbReference>
<dbReference type="RefSeq" id="WP_011404449.1">
    <property type="nucleotide sequence ID" value="NZ_CALTSH010000016.1"/>
</dbReference>
<dbReference type="Proteomes" id="UP001155027">
    <property type="component" value="Unassembled WGS sequence"/>
</dbReference>
<dbReference type="Proteomes" id="UP001155057">
    <property type="component" value="Unassembled WGS sequence"/>
</dbReference>
<feature type="transmembrane region" description="Helical" evidence="1">
    <location>
        <begin position="187"/>
        <end position="206"/>
    </location>
</feature>